<sequence>MDSTFLKNYKESLIGPITKVTNTSIGLGVFPRVWKSAIITAIFKSGDPANVSNYRPISILPVVSKVVEKCVAEQLIAHLNNSPFTLHSMQFGFRAKHSTETANCFLLENVKSKMDKGGAVGAVFLDLRKAFDTVNHEILITKLSKFNFSPDALRWMKSYLECRTQCVRVSNELSPTRSYDVGLPQGSILGPLLFSLYINDLPSVCTGSEVQMYADDTVIYVHAKSKQQAAQELTTVMVQVTKWLSDSCLHLNVKKTVCMFFTKRATDATEADVYVSGEKLQVVSDFKYLGIILDSNLSFKKHVKKVIQITKFNLANFRFIRNCLTTEVAKLYFKSMILPHLTYCLTSWAKLAIQH</sequence>
<organism evidence="2 3">
    <name type="scientific">Oncorhynchus kisutch</name>
    <name type="common">Coho salmon</name>
    <name type="synonym">Salmo kisutch</name>
    <dbReference type="NCBI Taxonomy" id="8019"/>
    <lineage>
        <taxon>Eukaryota</taxon>
        <taxon>Metazoa</taxon>
        <taxon>Chordata</taxon>
        <taxon>Craniata</taxon>
        <taxon>Vertebrata</taxon>
        <taxon>Euteleostomi</taxon>
        <taxon>Actinopterygii</taxon>
        <taxon>Neopterygii</taxon>
        <taxon>Teleostei</taxon>
        <taxon>Protacanthopterygii</taxon>
        <taxon>Salmoniformes</taxon>
        <taxon>Salmonidae</taxon>
        <taxon>Salmoninae</taxon>
        <taxon>Oncorhynchus</taxon>
    </lineage>
</organism>
<dbReference type="Ensembl" id="ENSOKIT00005073276.1">
    <property type="protein sequence ID" value="ENSOKIP00005068885.1"/>
    <property type="gene ID" value="ENSOKIG00005029593.1"/>
</dbReference>
<dbReference type="GeneTree" id="ENSGT01120000271879"/>
<dbReference type="Pfam" id="PF00078">
    <property type="entry name" value="RVT_1"/>
    <property type="match status" value="1"/>
</dbReference>
<dbReference type="AlphaFoldDB" id="A0A8C7MPI7"/>
<dbReference type="InterPro" id="IPR043502">
    <property type="entry name" value="DNA/RNA_pol_sf"/>
</dbReference>
<feature type="domain" description="Reverse transcriptase" evidence="1">
    <location>
        <begin position="23"/>
        <end position="293"/>
    </location>
</feature>
<keyword evidence="3" id="KW-1185">Reference proteome</keyword>
<name>A0A8C7MPI7_ONCKI</name>
<reference evidence="2" key="1">
    <citation type="submission" date="2025-08" db="UniProtKB">
        <authorList>
            <consortium name="Ensembl"/>
        </authorList>
    </citation>
    <scope>IDENTIFICATION</scope>
</reference>
<proteinExistence type="predicted"/>
<dbReference type="SUPFAM" id="SSF56672">
    <property type="entry name" value="DNA/RNA polymerases"/>
    <property type="match status" value="1"/>
</dbReference>
<evidence type="ECO:0000313" key="2">
    <source>
        <dbReference type="Ensembl" id="ENSOKIP00005068885.1"/>
    </source>
</evidence>
<dbReference type="PANTHER" id="PTHR33332">
    <property type="entry name" value="REVERSE TRANSCRIPTASE DOMAIN-CONTAINING PROTEIN"/>
    <property type="match status" value="1"/>
</dbReference>
<evidence type="ECO:0000313" key="3">
    <source>
        <dbReference type="Proteomes" id="UP000694557"/>
    </source>
</evidence>
<protein>
    <recommendedName>
        <fullName evidence="1">Reverse transcriptase domain-containing protein</fullName>
    </recommendedName>
</protein>
<accession>A0A8C7MPI7</accession>
<dbReference type="CDD" id="cd01650">
    <property type="entry name" value="RT_nLTR_like"/>
    <property type="match status" value="1"/>
</dbReference>
<dbReference type="Proteomes" id="UP000694557">
    <property type="component" value="Unassembled WGS sequence"/>
</dbReference>
<dbReference type="InterPro" id="IPR000477">
    <property type="entry name" value="RT_dom"/>
</dbReference>
<dbReference type="PROSITE" id="PS50878">
    <property type="entry name" value="RT_POL"/>
    <property type="match status" value="1"/>
</dbReference>
<evidence type="ECO:0000259" key="1">
    <source>
        <dbReference type="PROSITE" id="PS50878"/>
    </source>
</evidence>
<reference evidence="2" key="2">
    <citation type="submission" date="2025-09" db="UniProtKB">
        <authorList>
            <consortium name="Ensembl"/>
        </authorList>
    </citation>
    <scope>IDENTIFICATION</scope>
</reference>